<name>A0A409VK77_9AGAR</name>
<comment type="caution">
    <text evidence="2">The sequence shown here is derived from an EMBL/GenBank/DDBJ whole genome shotgun (WGS) entry which is preliminary data.</text>
</comment>
<keyword evidence="1" id="KW-0812">Transmembrane</keyword>
<dbReference type="GO" id="GO:0016409">
    <property type="term" value="F:palmitoyltransferase activity"/>
    <property type="evidence" value="ECO:0007669"/>
    <property type="project" value="InterPro"/>
</dbReference>
<dbReference type="EMBL" id="NHTK01006037">
    <property type="protein sequence ID" value="PPQ66674.1"/>
    <property type="molecule type" value="Genomic_DNA"/>
</dbReference>
<dbReference type="InParanoid" id="A0A409VK77"/>
<reference evidence="2 3" key="1">
    <citation type="journal article" date="2018" name="Evol. Lett.">
        <title>Horizontal gene cluster transfer increased hallucinogenic mushroom diversity.</title>
        <authorList>
            <person name="Reynolds H.T."/>
            <person name="Vijayakumar V."/>
            <person name="Gluck-Thaler E."/>
            <person name="Korotkin H.B."/>
            <person name="Matheny P.B."/>
            <person name="Slot J.C."/>
        </authorList>
    </citation>
    <scope>NUCLEOTIDE SEQUENCE [LARGE SCALE GENOMIC DNA]</scope>
    <source>
        <strain evidence="2 3">2629</strain>
    </source>
</reference>
<sequence length="319" mass="36204">MFCAQRVFRCFKTLERWGNYITGKAGPYFIALAVGLIALGTFCFFEVIAPTLSYPIISIPICILIALNLYMHYFYVITVKPGFIDDSHSPSTHYNHRRSSSSSILWAAKKSKSSKPKLTRGVNWTSGVKITPASTTVCRKCQKVRPEYQNLTLQPFNSVAYLVIATFSFCFTGYPIFFQSIGIVYHEWTHTTPEIAFAMMFILCCVLCFAVGVMLTYHLYGISNGETSVEAQDNEEYRKNAKARGEVFVNSYDVGTRKNFEFFFNLGDDGYSLTTLFFPLRINPYTDGYSWARKEGYERHGGVRKGEELTDGEDEDEGV</sequence>
<protein>
    <submittedName>
        <fullName evidence="2">Uncharacterized protein</fullName>
    </submittedName>
</protein>
<proteinExistence type="predicted"/>
<keyword evidence="1" id="KW-1133">Transmembrane helix</keyword>
<dbReference type="Proteomes" id="UP000284842">
    <property type="component" value="Unassembled WGS sequence"/>
</dbReference>
<evidence type="ECO:0000313" key="2">
    <source>
        <dbReference type="EMBL" id="PPQ66674.1"/>
    </source>
</evidence>
<organism evidence="2 3">
    <name type="scientific">Panaeolus cyanescens</name>
    <dbReference type="NCBI Taxonomy" id="181874"/>
    <lineage>
        <taxon>Eukaryota</taxon>
        <taxon>Fungi</taxon>
        <taxon>Dikarya</taxon>
        <taxon>Basidiomycota</taxon>
        <taxon>Agaricomycotina</taxon>
        <taxon>Agaricomycetes</taxon>
        <taxon>Agaricomycetidae</taxon>
        <taxon>Agaricales</taxon>
        <taxon>Agaricineae</taxon>
        <taxon>Galeropsidaceae</taxon>
        <taxon>Panaeolus</taxon>
    </lineage>
</organism>
<evidence type="ECO:0000313" key="3">
    <source>
        <dbReference type="Proteomes" id="UP000284842"/>
    </source>
</evidence>
<gene>
    <name evidence="2" type="ORF">CVT24_008827</name>
</gene>
<keyword evidence="1" id="KW-0472">Membrane</keyword>
<dbReference type="AlphaFoldDB" id="A0A409VK77"/>
<feature type="transmembrane region" description="Helical" evidence="1">
    <location>
        <begin position="159"/>
        <end position="185"/>
    </location>
</feature>
<accession>A0A409VK77</accession>
<feature type="transmembrane region" description="Helical" evidence="1">
    <location>
        <begin position="52"/>
        <end position="75"/>
    </location>
</feature>
<feature type="transmembrane region" description="Helical" evidence="1">
    <location>
        <begin position="25"/>
        <end position="45"/>
    </location>
</feature>
<feature type="transmembrane region" description="Helical" evidence="1">
    <location>
        <begin position="197"/>
        <end position="220"/>
    </location>
</feature>
<dbReference type="InterPro" id="IPR039859">
    <property type="entry name" value="PFA4/ZDH16/20/ERF2-like"/>
</dbReference>
<keyword evidence="3" id="KW-1185">Reference proteome</keyword>
<dbReference type="STRING" id="181874.A0A409VK77"/>
<dbReference type="OrthoDB" id="9909019at2759"/>
<dbReference type="PANTHER" id="PTHR12246">
    <property type="entry name" value="PALMITOYLTRANSFERASE ZDHHC16"/>
    <property type="match status" value="1"/>
</dbReference>
<evidence type="ECO:0000256" key="1">
    <source>
        <dbReference type="SAM" id="Phobius"/>
    </source>
</evidence>